<evidence type="ECO:0000256" key="3">
    <source>
        <dbReference type="ARBA" id="ARBA00022475"/>
    </source>
</evidence>
<dbReference type="eggNOG" id="COG0600">
    <property type="taxonomic scope" value="Bacteria"/>
</dbReference>
<keyword evidence="2 7" id="KW-0813">Transport</keyword>
<dbReference type="STRING" id="265072.Mfla_2559"/>
<feature type="transmembrane region" description="Helical" evidence="7">
    <location>
        <begin position="195"/>
        <end position="212"/>
    </location>
</feature>
<dbReference type="EMBL" id="CP000284">
    <property type="protein sequence ID" value="ABE50824.1"/>
    <property type="molecule type" value="Genomic_DNA"/>
</dbReference>
<dbReference type="SUPFAM" id="SSF161098">
    <property type="entry name" value="MetI-like"/>
    <property type="match status" value="1"/>
</dbReference>
<dbReference type="InterPro" id="IPR000515">
    <property type="entry name" value="MetI-like"/>
</dbReference>
<evidence type="ECO:0000313" key="10">
    <source>
        <dbReference type="Proteomes" id="UP000002440"/>
    </source>
</evidence>
<keyword evidence="4 7" id="KW-0812">Transmembrane</keyword>
<dbReference type="FunFam" id="1.10.3720.10:FF:000003">
    <property type="entry name" value="Aliphatic sulfonate ABC transporter permease"/>
    <property type="match status" value="1"/>
</dbReference>
<dbReference type="AlphaFoldDB" id="Q1GY63"/>
<dbReference type="KEGG" id="mfa:Mfla_2559"/>
<dbReference type="Gene3D" id="1.10.3720.10">
    <property type="entry name" value="MetI-like"/>
    <property type="match status" value="1"/>
</dbReference>
<dbReference type="GO" id="GO:0005886">
    <property type="term" value="C:plasma membrane"/>
    <property type="evidence" value="ECO:0007669"/>
    <property type="project" value="UniProtKB-SubCell"/>
</dbReference>
<organism evidence="9 10">
    <name type="scientific">Methylobacillus flagellatus (strain ATCC 51484 / DSM 6875 / VKM B-1610 / KT)</name>
    <dbReference type="NCBI Taxonomy" id="265072"/>
    <lineage>
        <taxon>Bacteria</taxon>
        <taxon>Pseudomonadati</taxon>
        <taxon>Pseudomonadota</taxon>
        <taxon>Betaproteobacteria</taxon>
        <taxon>Nitrosomonadales</taxon>
        <taxon>Methylophilaceae</taxon>
        <taxon>Methylobacillus</taxon>
    </lineage>
</organism>
<accession>Q1GY63</accession>
<dbReference type="PROSITE" id="PS50928">
    <property type="entry name" value="ABC_TM1"/>
    <property type="match status" value="1"/>
</dbReference>
<dbReference type="Proteomes" id="UP000002440">
    <property type="component" value="Chromosome"/>
</dbReference>
<keyword evidence="5 7" id="KW-1133">Transmembrane helix</keyword>
<evidence type="ECO:0000259" key="8">
    <source>
        <dbReference type="PROSITE" id="PS50928"/>
    </source>
</evidence>
<feature type="transmembrane region" description="Helical" evidence="7">
    <location>
        <begin position="252"/>
        <end position="273"/>
    </location>
</feature>
<reference evidence="9 10" key="1">
    <citation type="submission" date="2006-03" db="EMBL/GenBank/DDBJ databases">
        <title>Complete sequence of Methylobacillus flagellatus KT.</title>
        <authorList>
            <consortium name="US DOE Joint Genome Institute"/>
            <person name="Copeland A."/>
            <person name="Lucas S."/>
            <person name="Lapidus A."/>
            <person name="Barry K."/>
            <person name="Detter J.C."/>
            <person name="Glavina del Rio T."/>
            <person name="Hammon N."/>
            <person name="Israni S."/>
            <person name="Dalin E."/>
            <person name="Tice H."/>
            <person name="Pitluck S."/>
            <person name="Brettin T."/>
            <person name="Bruce D."/>
            <person name="Han C."/>
            <person name="Tapia R."/>
            <person name="Saunders E."/>
            <person name="Gilna P."/>
            <person name="Schmutz J."/>
            <person name="Larimer F."/>
            <person name="Land M."/>
            <person name="Kyrpides N."/>
            <person name="Anderson I."/>
            <person name="Richardson P."/>
        </authorList>
    </citation>
    <scope>NUCLEOTIDE SEQUENCE [LARGE SCALE GENOMIC DNA]</scope>
    <source>
        <strain evidence="10">KT / ATCC 51484 / DSM 6875</strain>
    </source>
</reference>
<sequence length="283" mass="31418">MSVMKKYLSSTTNTGKPSAQQARKRLWAVRGGPGNHEFLVRCLGFMIPLAIWWAASLSGLIPETFLPDPPKVLKRLLLWISDEGFGQDFWISFVRVSSGFLLAAVLALPIGVLAGTFRRVQIFIEPLMDFIRYMPAVAFVPLVLLWCGVGEASKIALIFIGTFFQMVLMMAGNVRQVPMAQIEAAQTMGATRRELLFKVILPSAAPALLDTIRVTLGWAWTYLVVAELVAANEGLGYAILRAQRFLLTDKIFAGILVIGLIGLIQDQLLRAIYRKRFPYAQSN</sequence>
<feature type="transmembrane region" description="Helical" evidence="7">
    <location>
        <begin position="130"/>
        <end position="149"/>
    </location>
</feature>
<proteinExistence type="inferred from homology"/>
<dbReference type="GO" id="GO:0042918">
    <property type="term" value="P:alkanesulfonate transmembrane transport"/>
    <property type="evidence" value="ECO:0007669"/>
    <property type="project" value="UniProtKB-ARBA"/>
</dbReference>
<protein>
    <submittedName>
        <fullName evidence="9">Binding-protein-dependent transport systems inner membrane component</fullName>
    </submittedName>
</protein>
<dbReference type="InterPro" id="IPR035906">
    <property type="entry name" value="MetI-like_sf"/>
</dbReference>
<dbReference type="HOGENOM" id="CLU_046113_1_0_4"/>
<comment type="similarity">
    <text evidence="7">Belongs to the binding-protein-dependent transport system permease family.</text>
</comment>
<keyword evidence="10" id="KW-1185">Reference proteome</keyword>
<feature type="transmembrane region" description="Helical" evidence="7">
    <location>
        <begin position="99"/>
        <end position="118"/>
    </location>
</feature>
<keyword evidence="6 7" id="KW-0472">Membrane</keyword>
<evidence type="ECO:0000256" key="7">
    <source>
        <dbReference type="RuleBase" id="RU363032"/>
    </source>
</evidence>
<evidence type="ECO:0000313" key="9">
    <source>
        <dbReference type="EMBL" id="ABE50824.1"/>
    </source>
</evidence>
<keyword evidence="3" id="KW-1003">Cell membrane</keyword>
<feature type="domain" description="ABC transmembrane type-1" evidence="8">
    <location>
        <begin position="89"/>
        <end position="269"/>
    </location>
</feature>
<feature type="transmembrane region" description="Helical" evidence="7">
    <location>
        <begin position="155"/>
        <end position="174"/>
    </location>
</feature>
<evidence type="ECO:0000256" key="5">
    <source>
        <dbReference type="ARBA" id="ARBA00022989"/>
    </source>
</evidence>
<gene>
    <name evidence="9" type="ordered locus">Mfla_2559</name>
</gene>
<evidence type="ECO:0000256" key="4">
    <source>
        <dbReference type="ARBA" id="ARBA00022692"/>
    </source>
</evidence>
<dbReference type="CDD" id="cd06261">
    <property type="entry name" value="TM_PBP2"/>
    <property type="match status" value="1"/>
</dbReference>
<name>Q1GY63_METFK</name>
<dbReference type="Pfam" id="PF00528">
    <property type="entry name" value="BPD_transp_1"/>
    <property type="match status" value="1"/>
</dbReference>
<feature type="transmembrane region" description="Helical" evidence="7">
    <location>
        <begin position="38"/>
        <end position="61"/>
    </location>
</feature>
<dbReference type="PANTHER" id="PTHR30151">
    <property type="entry name" value="ALKANE SULFONATE ABC TRANSPORTER-RELATED, MEMBRANE SUBUNIT"/>
    <property type="match status" value="1"/>
</dbReference>
<dbReference type="PANTHER" id="PTHR30151:SF0">
    <property type="entry name" value="ABC TRANSPORTER PERMEASE PROTEIN MJ0413-RELATED"/>
    <property type="match status" value="1"/>
</dbReference>
<evidence type="ECO:0000256" key="6">
    <source>
        <dbReference type="ARBA" id="ARBA00023136"/>
    </source>
</evidence>
<comment type="subcellular location">
    <subcellularLocation>
        <location evidence="1 7">Cell membrane</location>
        <topology evidence="1 7">Multi-pass membrane protein</topology>
    </subcellularLocation>
</comment>
<evidence type="ECO:0000256" key="2">
    <source>
        <dbReference type="ARBA" id="ARBA00022448"/>
    </source>
</evidence>
<evidence type="ECO:0000256" key="1">
    <source>
        <dbReference type="ARBA" id="ARBA00004651"/>
    </source>
</evidence>